<dbReference type="AlphaFoldDB" id="A0A4Q0VPU8"/>
<comment type="domain">
    <text evidence="16">The large subunit is composed of 2 ATP-grasp domains that are involved in binding the 2 ATP molecules needed for carbamoyl phosphate synthesis. The N-terminal ATP-grasp domain (referred to as the carboxyphosphate synthetic component) catalyzes the ATP-dependent phosphorylation of hydrogencarbonate to carboxyphosphate and the subsequent nucleophilic attack by ammonia to form a carbamate intermediate. The C-terminal ATP-grasp domain (referred to as the carbamoyl phosphate synthetic component) then catalyzes the phosphorylation of carbamate with the second ATP to form the end product carbamoyl phosphate. The reactive and unstable enzyme intermediates are sequentially channeled from one active site to the next through the interior of the protein over a distance of at least 96 A.</text>
</comment>
<keyword evidence="19" id="KW-1185">Reference proteome</keyword>
<evidence type="ECO:0000313" key="18">
    <source>
        <dbReference type="EMBL" id="RXI98278.1"/>
    </source>
</evidence>
<dbReference type="PROSITE" id="PS00867">
    <property type="entry name" value="CPSASE_2"/>
    <property type="match status" value="2"/>
</dbReference>
<reference evidence="18 19" key="1">
    <citation type="journal article" date="2019" name="Int. J. Syst. Evol. Microbiol.">
        <title>Anaerobacillus alkaliphilus sp. nov., a novel alkaliphilic and moderately halophilic bacterium.</title>
        <authorList>
            <person name="Borsodi A.K."/>
            <person name="Aszalos J.M."/>
            <person name="Bihari P."/>
            <person name="Nagy I."/>
            <person name="Schumann P."/>
            <person name="Sproer C."/>
            <person name="Kovacs A.L."/>
            <person name="Boka K."/>
            <person name="Dobosy P."/>
            <person name="Ovari M."/>
            <person name="Szili-Kovacs T."/>
            <person name="Toth E."/>
        </authorList>
    </citation>
    <scope>NUCLEOTIDE SEQUENCE [LARGE SCALE GENOMIC DNA]</scope>
    <source>
        <strain evidence="18 19">B16-10</strain>
    </source>
</reference>
<dbReference type="SUPFAM" id="SSF52440">
    <property type="entry name" value="PreATP-grasp domain"/>
    <property type="match status" value="2"/>
</dbReference>
<dbReference type="Pfam" id="PF25596">
    <property type="entry name" value="CPSase_L_D1"/>
    <property type="match status" value="2"/>
</dbReference>
<dbReference type="Gene3D" id="3.40.50.20">
    <property type="match status" value="2"/>
</dbReference>
<feature type="binding site" evidence="16">
    <location>
        <position position="782"/>
    </location>
    <ligand>
        <name>ATP</name>
        <dbReference type="ChEBI" id="CHEBI:30616"/>
        <label>2</label>
    </ligand>
</feature>
<evidence type="ECO:0000256" key="15">
    <source>
        <dbReference type="ARBA" id="ARBA00048816"/>
    </source>
</evidence>
<feature type="domain" description="ATP-grasp" evidence="17">
    <location>
        <begin position="133"/>
        <end position="327"/>
    </location>
</feature>
<dbReference type="SMART" id="SM01209">
    <property type="entry name" value="GARS_A"/>
    <property type="match status" value="1"/>
</dbReference>
<dbReference type="Pfam" id="PF02787">
    <property type="entry name" value="CPSase_L_D3"/>
    <property type="match status" value="1"/>
</dbReference>
<dbReference type="GO" id="GO:0005737">
    <property type="term" value="C:cytoplasm"/>
    <property type="evidence" value="ECO:0007669"/>
    <property type="project" value="TreeGrafter"/>
</dbReference>
<feature type="binding site" evidence="16">
    <location>
        <position position="298"/>
    </location>
    <ligand>
        <name>ATP</name>
        <dbReference type="ChEBI" id="CHEBI:30616"/>
        <label>1</label>
    </ligand>
</feature>
<name>A0A4Q0VPU8_9BACI</name>
<dbReference type="UniPathway" id="UPA00068">
    <property type="reaction ID" value="UER00171"/>
</dbReference>
<feature type="binding site" evidence="16">
    <location>
        <position position="284"/>
    </location>
    <ligand>
        <name>Mn(2+)</name>
        <dbReference type="ChEBI" id="CHEBI:29035"/>
        <label>1</label>
    </ligand>
</feature>
<evidence type="ECO:0000256" key="7">
    <source>
        <dbReference type="ARBA" id="ARBA00022723"/>
    </source>
</evidence>
<dbReference type="PRINTS" id="PR00098">
    <property type="entry name" value="CPSASE"/>
</dbReference>
<feature type="binding site" evidence="16">
    <location>
        <position position="836"/>
    </location>
    <ligand>
        <name>ATP</name>
        <dbReference type="ChEBI" id="CHEBI:30616"/>
        <label>2</label>
    </ligand>
</feature>
<feature type="binding site" evidence="16">
    <location>
        <position position="836"/>
    </location>
    <ligand>
        <name>Mn(2+)</name>
        <dbReference type="ChEBI" id="CHEBI:29035"/>
        <label>3</label>
    </ligand>
</feature>
<dbReference type="GO" id="GO:0044205">
    <property type="term" value="P:'de novo' UMP biosynthetic process"/>
    <property type="evidence" value="ECO:0007669"/>
    <property type="project" value="UniProtKB-UniRule"/>
</dbReference>
<evidence type="ECO:0000256" key="12">
    <source>
        <dbReference type="ARBA" id="ARBA00022975"/>
    </source>
</evidence>
<sequence>MPKRQDINKILVIGSGPIVIGQAAEFDYAGTQACLALKEEGCEVVLINNNPATVMTDKACADVVYFEPLTVESVEKIIQKEKPDGILATLGGQTGLNLALSLHSQGILDKYNVPLLGTPIESIMKGEDREEFRALMHELDEPVPDSEIVESVEAALQFAEQVGFPIIVRPAYTLGGAGGGIVDDEDSLKKIVKGGLTASPIHQCLIEKSIAGFKEIEYEVMRDSNDTCITVCNMENIDPVGIHTGDSIVVAPSQTLSDVEYQMLRSVSVKIIRALGIVGGCNIQFALDPYSKQYYLIEVNPRVSRSSALASKATGYPIARIAAKLSLGYQLHELINPVTGHTYASFEPALDYCVVKFPRWPFDKFTQANRKLGTQMKATGEVMAIERNLESAFQKAVRSLDIKGIIGLELSVVRELSDNDLWQSVKEADDLRFFAIIELLRRKTSVEEIHLATKINYFYLDSWKFLVDQENKAKRLSFQTVTNEELRQFKIHGFSDEWLAHVWNVGKEDLRRKRHQYNIYPSYKMVDTCAGEFVAKTSYYYSSWTGEQDVDTHTTKKKIVIIGSGPIRIGQGIEFDYCSVHGVLALKQQNYEAILINNNPETVSTDYEIADRLYFEPLTTEDVLNIIELEKPEGVIVQFGGQTAISLVKNLEEAGVLLLGTNHDTIDKLEDRDRFYKFMKEVNVPHIPGVTAFDEEDLLLKANSIGFPILIRPSYVIGGQGMMVFHTKADLTNYLSDKFSKVGFPILLDAFYPGMEIEVDALTDGENVVVPGMFQHIERAGVHSGDSISVIPPLTVSEVHKQEVIDYTKRIARGMDFKGVFNIQFVIYQNKIFVLEVNPRASRTVPILSKVTGMNMISLTVSLLMNGSLTDYVETLDYQVEPPYFTVKAPIFSYSKLPDVDPKLEAEMKSTGELIAISENLDEAFRKAFIWGERDIPELFKRRGSIFCDIEQIQKSEFAPLKEVLEQLNYKLVTEEIIKFEDWVNDENSVCYLCVESIKENTKTRRIEALKNRLPVVTELSTFSYMVRSLSQPDYKVNSIEYWLGKYETKKDSLVGTRKSK</sequence>
<dbReference type="PANTHER" id="PTHR11405">
    <property type="entry name" value="CARBAMOYLTRANSFERASE FAMILY MEMBER"/>
    <property type="match status" value="1"/>
</dbReference>
<organism evidence="18 19">
    <name type="scientific">Anaerobacillus alkaliphilus</name>
    <dbReference type="NCBI Taxonomy" id="1548597"/>
    <lineage>
        <taxon>Bacteria</taxon>
        <taxon>Bacillati</taxon>
        <taxon>Bacillota</taxon>
        <taxon>Bacilli</taxon>
        <taxon>Bacillales</taxon>
        <taxon>Bacillaceae</taxon>
        <taxon>Anaerobacillus</taxon>
    </lineage>
</organism>
<dbReference type="EC" id="6.3.5.5" evidence="16"/>
<evidence type="ECO:0000256" key="1">
    <source>
        <dbReference type="ARBA" id="ARBA00001936"/>
    </source>
</evidence>
<dbReference type="NCBIfam" id="TIGR01369">
    <property type="entry name" value="CPSaseII_lrg"/>
    <property type="match status" value="1"/>
</dbReference>
<dbReference type="EC" id="6.3.4.16" evidence="16"/>
<feature type="binding site" evidence="16">
    <location>
        <position position="241"/>
    </location>
    <ligand>
        <name>ATP</name>
        <dbReference type="ChEBI" id="CHEBI:30616"/>
        <label>1</label>
    </ligand>
</feature>
<gene>
    <name evidence="16" type="primary">carB</name>
    <name evidence="18" type="ORF">DS745_18265</name>
</gene>
<evidence type="ECO:0000256" key="16">
    <source>
        <dbReference type="HAMAP-Rule" id="MF_01210"/>
    </source>
</evidence>
<dbReference type="SUPFAM" id="SSF56059">
    <property type="entry name" value="Glutathione synthetase ATP-binding domain-like"/>
    <property type="match status" value="2"/>
</dbReference>
<feature type="binding site" evidence="16">
    <location>
        <position position="175"/>
    </location>
    <ligand>
        <name>ATP</name>
        <dbReference type="ChEBI" id="CHEBI:30616"/>
        <label>1</label>
    </ligand>
</feature>
<feature type="binding site" evidence="16">
    <location>
        <position position="169"/>
    </location>
    <ligand>
        <name>ATP</name>
        <dbReference type="ChEBI" id="CHEBI:30616"/>
        <label>1</label>
    </ligand>
</feature>
<feature type="binding site" evidence="16">
    <location>
        <position position="824"/>
    </location>
    <ligand>
        <name>Mn(2+)</name>
        <dbReference type="ChEBI" id="CHEBI:29035"/>
        <label>3</label>
    </ligand>
</feature>
<dbReference type="GO" id="GO:0046872">
    <property type="term" value="F:metal ion binding"/>
    <property type="evidence" value="ECO:0007669"/>
    <property type="project" value="UniProtKB-KW"/>
</dbReference>
<comment type="cofactor">
    <cofactor evidence="16">
        <name>Mg(2+)</name>
        <dbReference type="ChEBI" id="CHEBI:18420"/>
    </cofactor>
    <cofactor evidence="16">
        <name>Mn(2+)</name>
        <dbReference type="ChEBI" id="CHEBI:29035"/>
    </cofactor>
    <text evidence="16">Binds 4 Mg(2+) or Mn(2+) ions per subunit.</text>
</comment>
<dbReference type="FunFam" id="3.30.470.20:FF:000001">
    <property type="entry name" value="Carbamoyl-phosphate synthase large chain"/>
    <property type="match status" value="1"/>
</dbReference>
<feature type="binding site" evidence="16">
    <location>
        <position position="215"/>
    </location>
    <ligand>
        <name>ATP</name>
        <dbReference type="ChEBI" id="CHEBI:30616"/>
        <label>1</label>
    </ligand>
</feature>
<feature type="binding site" evidence="16">
    <location>
        <position position="300"/>
    </location>
    <ligand>
        <name>Mg(2+)</name>
        <dbReference type="ChEBI" id="CHEBI:18420"/>
        <label>2</label>
    </ligand>
</feature>
<keyword evidence="10 16" id="KW-0067">ATP-binding</keyword>
<dbReference type="OrthoDB" id="9804197at2"/>
<dbReference type="InterPro" id="IPR005483">
    <property type="entry name" value="CPSase_dom"/>
</dbReference>
<feature type="domain" description="ATP-grasp" evidence="17">
    <location>
        <begin position="676"/>
        <end position="865"/>
    </location>
</feature>
<keyword evidence="11" id="KW-0460">Magnesium</keyword>
<dbReference type="InterPro" id="IPR036897">
    <property type="entry name" value="CarbamoylP_synth_lsu_oligo_sf"/>
</dbReference>
<dbReference type="GO" id="GO:0004087">
    <property type="term" value="F:carbamoyl-phosphate synthase (ammonia) activity"/>
    <property type="evidence" value="ECO:0007669"/>
    <property type="project" value="UniProtKB-EC"/>
</dbReference>
<feature type="binding site" evidence="16">
    <location>
        <position position="781"/>
    </location>
    <ligand>
        <name>ATP</name>
        <dbReference type="ChEBI" id="CHEBI:30616"/>
        <label>2</label>
    </ligand>
</feature>
<evidence type="ECO:0000256" key="14">
    <source>
        <dbReference type="ARBA" id="ARBA00047359"/>
    </source>
</evidence>
<accession>A0A4Q0VPU8</accession>
<comment type="catalytic activity">
    <reaction evidence="15 16">
        <text>hydrogencarbonate + L-glutamine + 2 ATP + H2O = carbamoyl phosphate + L-glutamate + 2 ADP + phosphate + 2 H(+)</text>
        <dbReference type="Rhea" id="RHEA:18633"/>
        <dbReference type="ChEBI" id="CHEBI:15377"/>
        <dbReference type="ChEBI" id="CHEBI:15378"/>
        <dbReference type="ChEBI" id="CHEBI:17544"/>
        <dbReference type="ChEBI" id="CHEBI:29985"/>
        <dbReference type="ChEBI" id="CHEBI:30616"/>
        <dbReference type="ChEBI" id="CHEBI:43474"/>
        <dbReference type="ChEBI" id="CHEBI:58228"/>
        <dbReference type="ChEBI" id="CHEBI:58359"/>
        <dbReference type="ChEBI" id="CHEBI:456216"/>
        <dbReference type="EC" id="6.3.5.5"/>
    </reaction>
</comment>
<dbReference type="Pfam" id="PF02786">
    <property type="entry name" value="CPSase_L_D2"/>
    <property type="match status" value="2"/>
</dbReference>
<feature type="binding site" evidence="16">
    <location>
        <position position="838"/>
    </location>
    <ligand>
        <name>Mg(2+)</name>
        <dbReference type="ChEBI" id="CHEBI:18420"/>
        <label>4</label>
    </ligand>
</feature>
<keyword evidence="12 16" id="KW-0665">Pyrimidine biosynthesis</keyword>
<feature type="binding site" evidence="16">
    <location>
        <position position="756"/>
    </location>
    <ligand>
        <name>ATP</name>
        <dbReference type="ChEBI" id="CHEBI:30616"/>
        <label>2</label>
    </ligand>
</feature>
<feature type="binding site" evidence="16">
    <location>
        <position position="838"/>
    </location>
    <ligand>
        <name>Mn(2+)</name>
        <dbReference type="ChEBI" id="CHEBI:29035"/>
        <label>4</label>
    </ligand>
</feature>
<dbReference type="InterPro" id="IPR011761">
    <property type="entry name" value="ATP-grasp"/>
</dbReference>
<feature type="binding site" evidence="16">
    <location>
        <position position="284"/>
    </location>
    <ligand>
        <name>Mg(2+)</name>
        <dbReference type="ChEBI" id="CHEBI:18420"/>
        <label>1</label>
    </ligand>
</feature>
<feature type="binding site" evidence="16">
    <location>
        <position position="210"/>
    </location>
    <ligand>
        <name>ATP</name>
        <dbReference type="ChEBI" id="CHEBI:30616"/>
        <label>1</label>
    </ligand>
</feature>
<feature type="binding site" evidence="16">
    <location>
        <position position="208"/>
    </location>
    <ligand>
        <name>ATP</name>
        <dbReference type="ChEBI" id="CHEBI:30616"/>
        <label>1</label>
    </ligand>
</feature>
<dbReference type="InterPro" id="IPR016185">
    <property type="entry name" value="PreATP-grasp_dom_sf"/>
</dbReference>
<evidence type="ECO:0000256" key="3">
    <source>
        <dbReference type="ARBA" id="ARBA00009799"/>
    </source>
</evidence>
<dbReference type="SMART" id="SM01096">
    <property type="entry name" value="CPSase_L_D3"/>
    <property type="match status" value="1"/>
</dbReference>
<evidence type="ECO:0000313" key="19">
    <source>
        <dbReference type="Proteomes" id="UP000290649"/>
    </source>
</evidence>
<dbReference type="GO" id="GO:0004088">
    <property type="term" value="F:carbamoyl-phosphate synthase (glutamine-hydrolyzing) activity"/>
    <property type="evidence" value="ECO:0007669"/>
    <property type="project" value="UniProtKB-UniRule"/>
</dbReference>
<feature type="region of interest" description="Carboxyphosphate synthetic domain" evidence="16">
    <location>
        <begin position="1"/>
        <end position="401"/>
    </location>
</feature>
<feature type="binding site" evidence="16">
    <location>
        <position position="836"/>
    </location>
    <ligand>
        <name>Mn(2+)</name>
        <dbReference type="ChEBI" id="CHEBI:29035"/>
        <label>4</label>
    </ligand>
</feature>
<evidence type="ECO:0000256" key="13">
    <source>
        <dbReference type="ARBA" id="ARBA00023211"/>
    </source>
</evidence>
<dbReference type="PROSITE" id="PS50975">
    <property type="entry name" value="ATP_GRASP"/>
    <property type="match status" value="2"/>
</dbReference>
<feature type="binding site" evidence="16">
    <location>
        <position position="300"/>
    </location>
    <ligand>
        <name>Mn(2+)</name>
        <dbReference type="ChEBI" id="CHEBI:29035"/>
        <label>2</label>
    </ligand>
</feature>
<evidence type="ECO:0000256" key="9">
    <source>
        <dbReference type="ARBA" id="ARBA00022741"/>
    </source>
</evidence>
<comment type="cofactor">
    <cofactor evidence="1">
        <name>Mn(2+)</name>
        <dbReference type="ChEBI" id="CHEBI:29035"/>
    </cofactor>
</comment>
<evidence type="ECO:0000256" key="6">
    <source>
        <dbReference type="ARBA" id="ARBA00022605"/>
    </source>
</evidence>
<dbReference type="Gene3D" id="3.30.1490.20">
    <property type="entry name" value="ATP-grasp fold, A domain"/>
    <property type="match status" value="1"/>
</dbReference>
<feature type="binding site" evidence="16">
    <location>
        <position position="298"/>
    </location>
    <ligand>
        <name>Mg(2+)</name>
        <dbReference type="ChEBI" id="CHEBI:18420"/>
        <label>1</label>
    </ligand>
</feature>
<dbReference type="FunFam" id="3.30.470.20:FF:000026">
    <property type="entry name" value="Carbamoyl-phosphate synthase large chain"/>
    <property type="match status" value="1"/>
</dbReference>
<evidence type="ECO:0000256" key="5">
    <source>
        <dbReference type="ARBA" id="ARBA00022598"/>
    </source>
</evidence>
<dbReference type="NCBIfam" id="NF003671">
    <property type="entry name" value="PRK05294.1"/>
    <property type="match status" value="1"/>
</dbReference>
<keyword evidence="5 16" id="KW-0436">Ligase</keyword>
<dbReference type="InterPro" id="IPR058047">
    <property type="entry name" value="CPSase_preATP-grasp"/>
</dbReference>
<dbReference type="RefSeq" id="WP_129079638.1">
    <property type="nucleotide sequence ID" value="NZ_QOUX01000046.1"/>
</dbReference>
<dbReference type="NCBIfam" id="NF009455">
    <property type="entry name" value="PRK12815.1"/>
    <property type="match status" value="1"/>
</dbReference>
<dbReference type="GO" id="GO:0006526">
    <property type="term" value="P:L-arginine biosynthetic process"/>
    <property type="evidence" value="ECO:0007669"/>
    <property type="project" value="UniProtKB-UniRule"/>
</dbReference>
<feature type="binding site" evidence="16">
    <location>
        <position position="824"/>
    </location>
    <ligand>
        <name>ATP</name>
        <dbReference type="ChEBI" id="CHEBI:30616"/>
        <label>2</label>
    </ligand>
</feature>
<feature type="binding site" evidence="16">
    <location>
        <position position="176"/>
    </location>
    <ligand>
        <name>ATP</name>
        <dbReference type="ChEBI" id="CHEBI:30616"/>
        <label>1</label>
    </ligand>
</feature>
<dbReference type="InterPro" id="IPR005479">
    <property type="entry name" value="CPAse_ATP-bd"/>
</dbReference>
<keyword evidence="13" id="KW-0464">Manganese</keyword>
<keyword evidence="8 16" id="KW-0677">Repeat</keyword>
<comment type="function">
    <text evidence="16">Large subunit of the glutamine-dependent carbamoyl phosphate synthetase (CPSase). CPSase catalyzes the formation of carbamoyl phosphate from the ammonia moiety of glutamine, carbonate, and phosphate donated by ATP, constituting the first step of 2 biosynthetic pathways, one leading to arginine and/or urea and the other to pyrimidine nucleotides. The large subunit (synthetase) binds the substrates ammonia (free or transferred from glutamine from the small subunit), hydrogencarbonate and ATP and carries out an ATP-coupled ligase reaction, activating hydrogencarbonate by forming carboxy phosphate which reacts with ammonia to form carbamoyl phosphate.</text>
</comment>
<comment type="catalytic activity">
    <reaction evidence="14 16">
        <text>hydrogencarbonate + NH4(+) + 2 ATP = carbamoyl phosphate + 2 ADP + phosphate + 2 H(+)</text>
        <dbReference type="Rhea" id="RHEA:18029"/>
        <dbReference type="ChEBI" id="CHEBI:15378"/>
        <dbReference type="ChEBI" id="CHEBI:17544"/>
        <dbReference type="ChEBI" id="CHEBI:28938"/>
        <dbReference type="ChEBI" id="CHEBI:30616"/>
        <dbReference type="ChEBI" id="CHEBI:43474"/>
        <dbReference type="ChEBI" id="CHEBI:58228"/>
        <dbReference type="ChEBI" id="CHEBI:456216"/>
        <dbReference type="EC" id="6.3.4.16"/>
    </reaction>
</comment>
<comment type="caution">
    <text evidence="18">The sequence shown here is derived from an EMBL/GenBank/DDBJ whole genome shotgun (WGS) entry which is preliminary data.</text>
</comment>
<evidence type="ECO:0000259" key="17">
    <source>
        <dbReference type="PROSITE" id="PS50975"/>
    </source>
</evidence>
<dbReference type="EMBL" id="QOUX01000046">
    <property type="protein sequence ID" value="RXI98278.1"/>
    <property type="molecule type" value="Genomic_DNA"/>
</dbReference>
<feature type="binding site" evidence="16">
    <location>
        <position position="298"/>
    </location>
    <ligand>
        <name>Mn(2+)</name>
        <dbReference type="ChEBI" id="CHEBI:29035"/>
        <label>2</label>
    </ligand>
</feature>
<feature type="binding site" evidence="16">
    <location>
        <position position="298"/>
    </location>
    <ligand>
        <name>Mg(2+)</name>
        <dbReference type="ChEBI" id="CHEBI:18420"/>
        <label>2</label>
    </ligand>
</feature>
<dbReference type="SUPFAM" id="SSF48108">
    <property type="entry name" value="Carbamoyl phosphate synthetase, large subunit connection domain"/>
    <property type="match status" value="1"/>
</dbReference>
<dbReference type="PANTHER" id="PTHR11405:SF53">
    <property type="entry name" value="CARBAMOYL-PHOSPHATE SYNTHASE [AMMONIA], MITOCHONDRIAL"/>
    <property type="match status" value="1"/>
</dbReference>
<dbReference type="GO" id="GO:0006541">
    <property type="term" value="P:glutamine metabolic process"/>
    <property type="evidence" value="ECO:0007669"/>
    <property type="project" value="TreeGrafter"/>
</dbReference>
<keyword evidence="6 16" id="KW-0028">Amino-acid biosynthesis</keyword>
<dbReference type="Gene3D" id="3.30.470.20">
    <property type="entry name" value="ATP-grasp fold, B domain"/>
    <property type="match status" value="2"/>
</dbReference>
<dbReference type="PROSITE" id="PS00866">
    <property type="entry name" value="CPSASE_1"/>
    <property type="match status" value="2"/>
</dbReference>
<keyword evidence="4 16" id="KW-0055">Arginine biosynthesis</keyword>
<evidence type="ECO:0000256" key="4">
    <source>
        <dbReference type="ARBA" id="ARBA00022571"/>
    </source>
</evidence>
<feature type="binding site" evidence="16">
    <location>
        <position position="784"/>
    </location>
    <ligand>
        <name>ATP</name>
        <dbReference type="ChEBI" id="CHEBI:30616"/>
        <label>2</label>
    </ligand>
</feature>
<keyword evidence="9 16" id="KW-0547">Nucleotide-binding</keyword>
<evidence type="ECO:0000256" key="2">
    <source>
        <dbReference type="ARBA" id="ARBA00005077"/>
    </source>
</evidence>
<feature type="binding site" evidence="16">
    <location>
        <position position="783"/>
    </location>
    <ligand>
        <name>ATP</name>
        <dbReference type="ChEBI" id="CHEBI:30616"/>
        <label>2</label>
    </ligand>
</feature>
<feature type="binding site" evidence="16">
    <location>
        <position position="750"/>
    </location>
    <ligand>
        <name>ATP</name>
        <dbReference type="ChEBI" id="CHEBI:30616"/>
        <label>2</label>
    </ligand>
</feature>
<evidence type="ECO:0000256" key="8">
    <source>
        <dbReference type="ARBA" id="ARBA00022737"/>
    </source>
</evidence>
<comment type="subunit">
    <text evidence="16">Composed of two chains; the small (or glutamine) chain promotes the hydrolysis of glutamine to ammonia, which is used by the large (or ammonia) chain to synthesize carbamoyl phosphate. Tetramer of heterodimers (alpha,beta)4.</text>
</comment>
<comment type="pathway">
    <text evidence="16">Pyrimidine metabolism; UMP biosynthesis via de novo pathway; (S)-dihydroorotate from bicarbonate: step 1/3.</text>
</comment>
<comment type="pathway">
    <text evidence="2 16">Amino-acid biosynthesis; L-arginine biosynthesis; carbamoyl phosphate from bicarbonate: step 1/1.</text>
</comment>
<dbReference type="InterPro" id="IPR005480">
    <property type="entry name" value="CPSase_lsu_oligo"/>
</dbReference>
<comment type="caution">
    <text evidence="16">Lacks conserved residue(s) required for the propagation of feature annotation.</text>
</comment>
<feature type="binding site" evidence="16">
    <location>
        <position position="824"/>
    </location>
    <ligand>
        <name>Mg(2+)</name>
        <dbReference type="ChEBI" id="CHEBI:18420"/>
        <label>3</label>
    </ligand>
</feature>
<feature type="binding site" evidence="16">
    <location>
        <position position="298"/>
    </location>
    <ligand>
        <name>Mn(2+)</name>
        <dbReference type="ChEBI" id="CHEBI:29035"/>
        <label>1</label>
    </ligand>
</feature>
<feature type="region of interest" description="Allosteric domain" evidence="16">
    <location>
        <begin position="934"/>
        <end position="1061"/>
    </location>
</feature>
<dbReference type="FunFam" id="1.10.1030.10:FF:000002">
    <property type="entry name" value="Carbamoyl-phosphate synthase large chain"/>
    <property type="match status" value="1"/>
</dbReference>
<feature type="binding site" evidence="16">
    <location>
        <position position="836"/>
    </location>
    <ligand>
        <name>Mg(2+)</name>
        <dbReference type="ChEBI" id="CHEBI:18420"/>
        <label>3</label>
    </ligand>
</feature>
<dbReference type="InterPro" id="IPR013815">
    <property type="entry name" value="ATP_grasp_subdomain_1"/>
</dbReference>
<feature type="binding site" evidence="16">
    <location>
        <position position="129"/>
    </location>
    <ligand>
        <name>ATP</name>
        <dbReference type="ChEBI" id="CHEBI:30616"/>
        <label>1</label>
    </ligand>
</feature>
<evidence type="ECO:0000256" key="11">
    <source>
        <dbReference type="ARBA" id="ARBA00022842"/>
    </source>
</evidence>
<dbReference type="UniPathway" id="UPA00070">
    <property type="reaction ID" value="UER00115"/>
</dbReference>
<dbReference type="HAMAP" id="MF_01210_B">
    <property type="entry name" value="CPSase_L_chain_B"/>
    <property type="match status" value="1"/>
</dbReference>
<dbReference type="InterPro" id="IPR006275">
    <property type="entry name" value="CPSase_lsu"/>
</dbReference>
<feature type="binding site" evidence="16">
    <location>
        <position position="836"/>
    </location>
    <ligand>
        <name>Mg(2+)</name>
        <dbReference type="ChEBI" id="CHEBI:18420"/>
        <label>4</label>
    </ligand>
</feature>
<protein>
    <recommendedName>
        <fullName evidence="16">Carbamoyl phosphate synthase large chain</fullName>
        <ecNumber evidence="16">6.3.4.16</ecNumber>
        <ecNumber evidence="16">6.3.5.5</ecNumber>
    </recommendedName>
    <alternativeName>
        <fullName evidence="16">Carbamoyl phosphate synthetase ammonia chain</fullName>
    </alternativeName>
</protein>
<proteinExistence type="inferred from homology"/>
<comment type="similarity">
    <text evidence="3 16">Belongs to the CarB family.</text>
</comment>
<dbReference type="Proteomes" id="UP000290649">
    <property type="component" value="Unassembled WGS sequence"/>
</dbReference>
<dbReference type="GO" id="GO:0005524">
    <property type="term" value="F:ATP binding"/>
    <property type="evidence" value="ECO:0007669"/>
    <property type="project" value="UniProtKB-UniRule"/>
</dbReference>
<feature type="binding site" evidence="16">
    <location>
        <position position="242"/>
    </location>
    <ligand>
        <name>ATP</name>
        <dbReference type="ChEBI" id="CHEBI:30616"/>
        <label>1</label>
    </ligand>
</feature>
<feature type="region of interest" description="Carbamoyl phosphate synthetic domain" evidence="16">
    <location>
        <begin position="551"/>
        <end position="933"/>
    </location>
</feature>
<dbReference type="FunFam" id="3.40.50.20:FF:000001">
    <property type="entry name" value="Carbamoyl-phosphate synthase large chain"/>
    <property type="match status" value="2"/>
</dbReference>
<feature type="binding site" evidence="16">
    <location>
        <position position="243"/>
    </location>
    <ligand>
        <name>ATP</name>
        <dbReference type="ChEBI" id="CHEBI:30616"/>
        <label>1</label>
    </ligand>
</feature>
<keyword evidence="7" id="KW-0479">Metal-binding</keyword>
<evidence type="ECO:0000256" key="10">
    <source>
        <dbReference type="ARBA" id="ARBA00022840"/>
    </source>
</evidence>
<feature type="binding site" evidence="16">
    <location>
        <position position="284"/>
    </location>
    <ligand>
        <name>ATP</name>
        <dbReference type="ChEBI" id="CHEBI:30616"/>
        <label>1</label>
    </ligand>
</feature>
<feature type="binding site" evidence="16">
    <location>
        <position position="712"/>
    </location>
    <ligand>
        <name>ATP</name>
        <dbReference type="ChEBI" id="CHEBI:30616"/>
        <label>2</label>
    </ligand>
</feature>
<dbReference type="Gene3D" id="1.10.1030.10">
    <property type="entry name" value="Carbamoyl-phosphate synthetase, large subunit oligomerisation domain"/>
    <property type="match status" value="1"/>
</dbReference>